<dbReference type="EMBL" id="JACHXR010000008">
    <property type="protein sequence ID" value="MBB3231980.1"/>
    <property type="molecule type" value="Genomic_DNA"/>
</dbReference>
<gene>
    <name evidence="2" type="ORF">FHR97_002843</name>
</gene>
<name>A0A7W5EXA4_9GAMM</name>
<evidence type="ECO:0000313" key="3">
    <source>
        <dbReference type="Proteomes" id="UP000518892"/>
    </source>
</evidence>
<protein>
    <submittedName>
        <fullName evidence="2">Uncharacterized protein</fullName>
    </submittedName>
</protein>
<feature type="region of interest" description="Disordered" evidence="1">
    <location>
        <begin position="79"/>
        <end position="104"/>
    </location>
</feature>
<reference evidence="2 3" key="1">
    <citation type="submission" date="2020-08" db="EMBL/GenBank/DDBJ databases">
        <title>Genomic Encyclopedia of Type Strains, Phase III (KMG-III): the genomes of soil and plant-associated and newly described type strains.</title>
        <authorList>
            <person name="Whitman W."/>
        </authorList>
    </citation>
    <scope>NUCLEOTIDE SEQUENCE [LARGE SCALE GENOMIC DNA]</scope>
    <source>
        <strain evidence="2 3">CECT 7744</strain>
    </source>
</reference>
<organism evidence="2 3">
    <name type="scientific">Halomonas stenophila</name>
    <dbReference type="NCBI Taxonomy" id="795312"/>
    <lineage>
        <taxon>Bacteria</taxon>
        <taxon>Pseudomonadati</taxon>
        <taxon>Pseudomonadota</taxon>
        <taxon>Gammaproteobacteria</taxon>
        <taxon>Oceanospirillales</taxon>
        <taxon>Halomonadaceae</taxon>
        <taxon>Halomonas</taxon>
    </lineage>
</organism>
<dbReference type="RefSeq" id="WP_183384447.1">
    <property type="nucleotide sequence ID" value="NZ_JACHXR010000008.1"/>
</dbReference>
<keyword evidence="3" id="KW-1185">Reference proteome</keyword>
<evidence type="ECO:0000313" key="2">
    <source>
        <dbReference type="EMBL" id="MBB3231980.1"/>
    </source>
</evidence>
<sequence>MPVKKVERERLYEQVWSRPMSHLAQQYGVSSQKLKELCEKANIPTPTAGHWSRVAAGKTVHQPKLPDASPASIWVTIPPTSHHKKNPASSSHEEGPGTIDPPAADLNAKILKRTPKTRRDDELVVPAKLGRAHRIIAGWLAEHKRRQEEAKQHHWITYTPTPFSSMDRRRHRILDTFLKAIEHVGGKALEGDRRSLAIELEGEKIPFQLREKQKQVRRPLTDSEKRWHRPGDKEWRQELQPTGKLIFEVKRYLPTGFKTQWLETDAVPMEELLSEIFKTLRQVTPILVQQTRERLEKKRLAEIAAHERYLAEQARKRDDNQWQRFLEIADTWQHYEHARNFLEALKQVNFTPDCKVGETPLAEWICWVEDRIEAGNPLSQGVEAIFADIEKITSYTYTHKMNYRGD</sequence>
<proteinExistence type="predicted"/>
<dbReference type="Proteomes" id="UP000518892">
    <property type="component" value="Unassembled WGS sequence"/>
</dbReference>
<dbReference type="AlphaFoldDB" id="A0A7W5EXA4"/>
<evidence type="ECO:0000256" key="1">
    <source>
        <dbReference type="SAM" id="MobiDB-lite"/>
    </source>
</evidence>
<comment type="caution">
    <text evidence="2">The sequence shown here is derived from an EMBL/GenBank/DDBJ whole genome shotgun (WGS) entry which is preliminary data.</text>
</comment>
<accession>A0A7W5EXA4</accession>